<gene>
    <name evidence="1" type="ORF">WAZ07_22010</name>
</gene>
<dbReference type="NCBIfam" id="TIGR04197">
    <property type="entry name" value="T7SS_SACOL2603"/>
    <property type="match status" value="1"/>
</dbReference>
<dbReference type="Proteomes" id="UP001372526">
    <property type="component" value="Unassembled WGS sequence"/>
</dbReference>
<accession>A0ABU8FPJ6</accession>
<name>A0ABU8FPJ6_9BACI</name>
<organism evidence="1 2">
    <name type="scientific">Bacillus bruguierae</name>
    <dbReference type="NCBI Taxonomy" id="3127667"/>
    <lineage>
        <taxon>Bacteria</taxon>
        <taxon>Bacillati</taxon>
        <taxon>Bacillota</taxon>
        <taxon>Bacilli</taxon>
        <taxon>Bacillales</taxon>
        <taxon>Bacillaceae</taxon>
        <taxon>Bacillus</taxon>
    </lineage>
</organism>
<dbReference type="EMBL" id="JBAWSX010000018">
    <property type="protein sequence ID" value="MEI4803856.1"/>
    <property type="molecule type" value="Genomic_DNA"/>
</dbReference>
<dbReference type="RefSeq" id="WP_336474153.1">
    <property type="nucleotide sequence ID" value="NZ_JBAWSX010000018.1"/>
</dbReference>
<keyword evidence="2" id="KW-1185">Reference proteome</keyword>
<dbReference type="InterPro" id="IPR021477">
    <property type="entry name" value="TVIIS_effector_SACOL2603_fam"/>
</dbReference>
<reference evidence="1 2" key="1">
    <citation type="submission" date="2024-01" db="EMBL/GenBank/DDBJ databases">
        <title>Seven novel Bacillus-like species.</title>
        <authorList>
            <person name="Liu G."/>
        </authorList>
    </citation>
    <scope>NUCLEOTIDE SEQUENCE [LARGE SCALE GENOMIC DNA]</scope>
    <source>
        <strain evidence="1 2">FJAT-51639</strain>
    </source>
</reference>
<proteinExistence type="predicted"/>
<comment type="caution">
    <text evidence="1">The sequence shown here is derived from an EMBL/GenBank/DDBJ whole genome shotgun (WGS) entry which is preliminary data.</text>
</comment>
<evidence type="ECO:0000313" key="2">
    <source>
        <dbReference type="Proteomes" id="UP001372526"/>
    </source>
</evidence>
<protein>
    <submittedName>
        <fullName evidence="1">TIGR04197 family type VII secretion effector</fullName>
    </submittedName>
</protein>
<evidence type="ECO:0000313" key="1">
    <source>
        <dbReference type="EMBL" id="MEI4803856.1"/>
    </source>
</evidence>
<sequence length="101" mass="11156">MGQFQSNFQTAGQIATQMGTAANTIQSATSRFITKSERTTLSVNAKAQEANQQALELTKQFYSAFQQAVSNIHSVASEFERMDNALQNNFSQLPFNKGPFN</sequence>